<keyword evidence="1" id="KW-0812">Transmembrane</keyword>
<dbReference type="AlphaFoldDB" id="A0ABD8A5V9"/>
<feature type="transmembrane region" description="Helical" evidence="1">
    <location>
        <begin position="126"/>
        <end position="145"/>
    </location>
</feature>
<name>A0ABD8A5V9_9EURY</name>
<reference evidence="2 3" key="1">
    <citation type="submission" date="2023-10" db="EMBL/GenBank/DDBJ databases">
        <title>The complete genome sequence of Methanoculleus palmolei DSM 4273.</title>
        <authorList>
            <person name="Lai S.-J."/>
            <person name="You Y.-T."/>
            <person name="Chen S.-C."/>
        </authorList>
    </citation>
    <scope>NUCLEOTIDE SEQUENCE [LARGE SCALE GENOMIC DNA]</scope>
    <source>
        <strain evidence="2 3">DSM 4273</strain>
    </source>
</reference>
<keyword evidence="1" id="KW-0472">Membrane</keyword>
<proteinExistence type="predicted"/>
<evidence type="ECO:0000313" key="3">
    <source>
        <dbReference type="Proteomes" id="UP001626603"/>
    </source>
</evidence>
<gene>
    <name evidence="2" type="ORF">R6Y95_05545</name>
</gene>
<dbReference type="Proteomes" id="UP001626603">
    <property type="component" value="Chromosome"/>
</dbReference>
<evidence type="ECO:0000313" key="2">
    <source>
        <dbReference type="EMBL" id="WOX54938.1"/>
    </source>
</evidence>
<keyword evidence="1" id="KW-1133">Transmembrane helix</keyword>
<accession>A0ABD8A5V9</accession>
<feature type="transmembrane region" description="Helical" evidence="1">
    <location>
        <begin position="193"/>
        <end position="208"/>
    </location>
</feature>
<feature type="transmembrane region" description="Helical" evidence="1">
    <location>
        <begin position="87"/>
        <end position="114"/>
    </location>
</feature>
<organism evidence="2 3">
    <name type="scientific">Methanoculleus palmolei</name>
    <dbReference type="NCBI Taxonomy" id="72612"/>
    <lineage>
        <taxon>Archaea</taxon>
        <taxon>Methanobacteriati</taxon>
        <taxon>Methanobacteriota</taxon>
        <taxon>Stenosarchaea group</taxon>
        <taxon>Methanomicrobia</taxon>
        <taxon>Methanomicrobiales</taxon>
        <taxon>Methanomicrobiaceae</taxon>
        <taxon>Methanoculleus</taxon>
    </lineage>
</organism>
<feature type="transmembrane region" description="Helical" evidence="1">
    <location>
        <begin position="165"/>
        <end position="181"/>
    </location>
</feature>
<protein>
    <recommendedName>
        <fullName evidence="4">Yip1 domain-containing protein</fullName>
    </recommendedName>
</protein>
<sequence>MKEETDATAKGFATPGKDESPDYLHLIYLFYRHPSQAFKIVNSGKTMHGVVFFAIFVFILSFLYGSMGWCLWNVHLYGFKSISVLSVIYSGVTGGLSTTIEFFLIFATEAVVLFSLLRIMQVKPPLIRTFSVIFYSCAIAYSFIWVILRLDLLSGHILLRNSGNILYYLYLLPLGYLEYLGVRDIVSANRPRIIAATVVAIIIHYLLFEPELLFLTNLLNGIF</sequence>
<keyword evidence="3" id="KW-1185">Reference proteome</keyword>
<dbReference type="EMBL" id="CP137641">
    <property type="protein sequence ID" value="WOX54938.1"/>
    <property type="molecule type" value="Genomic_DNA"/>
</dbReference>
<evidence type="ECO:0000256" key="1">
    <source>
        <dbReference type="SAM" id="Phobius"/>
    </source>
</evidence>
<feature type="transmembrane region" description="Helical" evidence="1">
    <location>
        <begin position="49"/>
        <end position="67"/>
    </location>
</feature>
<evidence type="ECO:0008006" key="4">
    <source>
        <dbReference type="Google" id="ProtNLM"/>
    </source>
</evidence>